<protein>
    <submittedName>
        <fullName evidence="4">Uncharacterized protein</fullName>
    </submittedName>
</protein>
<dbReference type="OrthoDB" id="6462762at2759"/>
<comment type="caution">
    <text evidence="4">The sequence shown here is derived from an EMBL/GenBank/DDBJ whole genome shotgun (WGS) entry which is preliminary data.</text>
</comment>
<organism evidence="4 5">
    <name type="scientific">Nephila pilipes</name>
    <name type="common">Giant wood spider</name>
    <name type="synonym">Nephila maculata</name>
    <dbReference type="NCBI Taxonomy" id="299642"/>
    <lineage>
        <taxon>Eukaryota</taxon>
        <taxon>Metazoa</taxon>
        <taxon>Ecdysozoa</taxon>
        <taxon>Arthropoda</taxon>
        <taxon>Chelicerata</taxon>
        <taxon>Arachnida</taxon>
        <taxon>Araneae</taxon>
        <taxon>Araneomorphae</taxon>
        <taxon>Entelegynae</taxon>
        <taxon>Araneoidea</taxon>
        <taxon>Nephilidae</taxon>
        <taxon>Nephila</taxon>
    </lineage>
</organism>
<feature type="compositionally biased region" description="Basic and acidic residues" evidence="1">
    <location>
        <begin position="435"/>
        <end position="448"/>
    </location>
</feature>
<accession>A0A8X6QS08</accession>
<feature type="compositionally biased region" description="Polar residues" evidence="1">
    <location>
        <begin position="405"/>
        <end position="423"/>
    </location>
</feature>
<feature type="compositionally biased region" description="Basic residues" evidence="1">
    <location>
        <begin position="334"/>
        <end position="343"/>
    </location>
</feature>
<reference evidence="4" key="1">
    <citation type="submission" date="2020-08" db="EMBL/GenBank/DDBJ databases">
        <title>Multicomponent nature underlies the extraordinary mechanical properties of spider dragline silk.</title>
        <authorList>
            <person name="Kono N."/>
            <person name="Nakamura H."/>
            <person name="Mori M."/>
            <person name="Yoshida Y."/>
            <person name="Ohtoshi R."/>
            <person name="Malay A.D."/>
            <person name="Moran D.A.P."/>
            <person name="Tomita M."/>
            <person name="Numata K."/>
            <person name="Arakawa K."/>
        </authorList>
    </citation>
    <scope>NUCLEOTIDE SEQUENCE</scope>
</reference>
<feature type="compositionally biased region" description="Basic and acidic residues" evidence="1">
    <location>
        <begin position="270"/>
        <end position="298"/>
    </location>
</feature>
<evidence type="ECO:0000313" key="4">
    <source>
        <dbReference type="EMBL" id="GFU42016.1"/>
    </source>
</evidence>
<dbReference type="EMBL" id="BMAW01010148">
    <property type="protein sequence ID" value="GFT17547.1"/>
    <property type="molecule type" value="Genomic_DNA"/>
</dbReference>
<gene>
    <name evidence="2" type="ORF">NPIL_156622</name>
    <name evidence="4" type="ORF">NPIL_480312</name>
    <name evidence="3" type="ORF">NPIL_94692</name>
</gene>
<feature type="region of interest" description="Disordered" evidence="1">
    <location>
        <begin position="329"/>
        <end position="448"/>
    </location>
</feature>
<dbReference type="EMBL" id="BMAW01085251">
    <property type="protein sequence ID" value="GFU42016.1"/>
    <property type="molecule type" value="Genomic_DNA"/>
</dbReference>
<keyword evidence="5" id="KW-1185">Reference proteome</keyword>
<sequence>SAGSRRFKWARVFKLYVEPIVDEDYPDIFDDPKHWSYNITDSVIEEYETITQDFLDDVKNNPAPKPMIRDVFLGKPWSPTSRPVLCRTSTPVKGNDSMDFDGSPLWKSLTVEDYKLTYEDLGLSPLKKNELFPNLSPLKKIEHNSDFSFSGLSLKKNDLFPDLSPLKKIEHNSDFSYFGLSPPKKNIMEHEYPTIAQHGLNKQSCVMRDLFQEIYDDYLFHSTLIPTDEFGLLPYDNQEILHEVSMDNGAKVFGQHRDHTYCKDQIIENKPEPQDNEPINHEANVDVWKTDQDDDTKPIRKKVPLSKNPVPRRYMVSIKQACSVIEKTNSGVRKSARNARTKLKGSVETTPSGSDNDDGFVTQTRPAKRARATSRTSSETTQFRSENGPRSSSKSKPPAKRQRIASKSVSRTTNQTVRSTAGRTVSKPTKKKTLKEKQGHKDNEKLRRDKLREAFQDVRLVLPLNYLRSEKDRPSCIISKQKILNGALRRSSESYIYLNERKTYKFKNRIQSKLLKFQLSSKILMKKNALIIRNSKSQHRFKHRAYHQRQGW</sequence>
<dbReference type="AlphaFoldDB" id="A0A8X6QS08"/>
<dbReference type="Proteomes" id="UP000887013">
    <property type="component" value="Unassembled WGS sequence"/>
</dbReference>
<evidence type="ECO:0000313" key="5">
    <source>
        <dbReference type="Proteomes" id="UP000887013"/>
    </source>
</evidence>
<dbReference type="EMBL" id="BMAW01110829">
    <property type="protein sequence ID" value="GFT45106.1"/>
    <property type="molecule type" value="Genomic_DNA"/>
</dbReference>
<evidence type="ECO:0000313" key="3">
    <source>
        <dbReference type="EMBL" id="GFT45106.1"/>
    </source>
</evidence>
<feature type="region of interest" description="Disordered" evidence="1">
    <location>
        <begin position="270"/>
        <end position="305"/>
    </location>
</feature>
<name>A0A8X6QS08_NEPPI</name>
<evidence type="ECO:0000313" key="2">
    <source>
        <dbReference type="EMBL" id="GFT17547.1"/>
    </source>
</evidence>
<evidence type="ECO:0000256" key="1">
    <source>
        <dbReference type="SAM" id="MobiDB-lite"/>
    </source>
</evidence>
<feature type="non-terminal residue" evidence="4">
    <location>
        <position position="1"/>
    </location>
</feature>
<proteinExistence type="predicted"/>